<protein>
    <recommendedName>
        <fullName evidence="4">DUF3899 domain-containing protein</fullName>
    </recommendedName>
</protein>
<organism evidence="2 3">
    <name type="scientific">Brevundimonas faecalis</name>
    <dbReference type="NCBI Taxonomy" id="947378"/>
    <lineage>
        <taxon>Bacteria</taxon>
        <taxon>Pseudomonadati</taxon>
        <taxon>Pseudomonadota</taxon>
        <taxon>Alphaproteobacteria</taxon>
        <taxon>Caulobacterales</taxon>
        <taxon>Caulobacteraceae</taxon>
        <taxon>Brevundimonas</taxon>
    </lineage>
</organism>
<keyword evidence="1" id="KW-1133">Transmembrane helix</keyword>
<evidence type="ECO:0000313" key="3">
    <source>
        <dbReference type="Proteomes" id="UP001549313"/>
    </source>
</evidence>
<accession>A0ABV2RBM8</accession>
<evidence type="ECO:0000313" key="2">
    <source>
        <dbReference type="EMBL" id="MET4683815.1"/>
    </source>
</evidence>
<keyword evidence="1" id="KW-0812">Transmembrane</keyword>
<dbReference type="Proteomes" id="UP001549313">
    <property type="component" value="Unassembled WGS sequence"/>
</dbReference>
<feature type="transmembrane region" description="Helical" evidence="1">
    <location>
        <begin position="59"/>
        <end position="83"/>
    </location>
</feature>
<comment type="caution">
    <text evidence="2">The sequence shown here is derived from an EMBL/GenBank/DDBJ whole genome shotgun (WGS) entry which is preliminary data.</text>
</comment>
<evidence type="ECO:0000256" key="1">
    <source>
        <dbReference type="SAM" id="Phobius"/>
    </source>
</evidence>
<proteinExistence type="predicted"/>
<keyword evidence="3" id="KW-1185">Reference proteome</keyword>
<dbReference type="EMBL" id="JBEPTF010000002">
    <property type="protein sequence ID" value="MET4683815.1"/>
    <property type="molecule type" value="Genomic_DNA"/>
</dbReference>
<gene>
    <name evidence="2" type="ORF">ABIE19_001745</name>
</gene>
<name>A0ABV2RBM8_9CAUL</name>
<evidence type="ECO:0008006" key="4">
    <source>
        <dbReference type="Google" id="ProtNLM"/>
    </source>
</evidence>
<dbReference type="RefSeq" id="WP_354088768.1">
    <property type="nucleotide sequence ID" value="NZ_JBEPTF010000002.1"/>
</dbReference>
<sequence length="93" mass="10034">MLIVGAFLAGLFLILRELIPLLQARGSGVVYTKGHTRKRVERDVEPERFQALCRSRFKAMGLGAIVIAAALGWLVVNTVLVVLDSALPPPPGV</sequence>
<keyword evidence="1" id="KW-0472">Membrane</keyword>
<reference evidence="2 3" key="1">
    <citation type="submission" date="2024-06" db="EMBL/GenBank/DDBJ databases">
        <title>Sorghum-associated microbial communities from plants grown in Nebraska, USA.</title>
        <authorList>
            <person name="Schachtman D."/>
        </authorList>
    </citation>
    <scope>NUCLEOTIDE SEQUENCE [LARGE SCALE GENOMIC DNA]</scope>
    <source>
        <strain evidence="2 3">2814</strain>
    </source>
</reference>